<evidence type="ECO:0000256" key="1">
    <source>
        <dbReference type="SAM" id="MobiDB-lite"/>
    </source>
</evidence>
<feature type="transmembrane region" description="Helical" evidence="2">
    <location>
        <begin position="65"/>
        <end position="85"/>
    </location>
</feature>
<dbReference type="RefSeq" id="XP_033771089.1">
    <property type="nucleotide sequence ID" value="XM_033915198.1"/>
</dbReference>
<dbReference type="InterPro" id="IPR028164">
    <property type="entry name" value="TMEM61"/>
</dbReference>
<evidence type="ECO:0000313" key="6">
    <source>
        <dbReference type="RefSeq" id="XP_033771091.1"/>
    </source>
</evidence>
<evidence type="ECO:0000313" key="3">
    <source>
        <dbReference type="Proteomes" id="UP000515159"/>
    </source>
</evidence>
<dbReference type="CTD" id="199964"/>
<keyword evidence="2" id="KW-0472">Membrane</keyword>
<dbReference type="RefSeq" id="XP_033771091.1">
    <property type="nucleotide sequence ID" value="XM_033915200.1"/>
</dbReference>
<reference evidence="4 5" key="1">
    <citation type="submission" date="2025-04" db="UniProtKB">
        <authorList>
            <consortium name="RefSeq"/>
        </authorList>
    </citation>
    <scope>IDENTIFICATION</scope>
</reference>
<dbReference type="Pfam" id="PF15105">
    <property type="entry name" value="TMEM61"/>
    <property type="match status" value="1"/>
</dbReference>
<sequence>MPGMTSSMRYGVTITGTVLLVTGTLCFAWWSDGEVEPFPANNSQTAPGRESQALRTSPSALLRSISFFCCGVGGFLLLFGLLWSVKVNAGPVSRRYQYHHPGALHYVSTKPCKKITNSHMDAGAGPAREEVMNCSLAYRAQCLAAPRAAKEEDVPPTYRAFSEDTGASGRKRSLSDSALLRSTRPGAEPAMATDASAMYATPPPSYETLHL</sequence>
<dbReference type="GeneID" id="117346008"/>
<dbReference type="PANTHER" id="PTHR37151:SF1">
    <property type="entry name" value="TRANSMEMBRANE PROTEIN 61"/>
    <property type="match status" value="1"/>
</dbReference>
<dbReference type="RefSeq" id="XP_033771092.1">
    <property type="nucleotide sequence ID" value="XM_033915201.1"/>
</dbReference>
<feature type="transmembrane region" description="Helical" evidence="2">
    <location>
        <begin position="12"/>
        <end position="30"/>
    </location>
</feature>
<gene>
    <name evidence="4 5 6 7" type="primary">TMEM61</name>
</gene>
<protein>
    <submittedName>
        <fullName evidence="4 5">Transmembrane protein 61</fullName>
    </submittedName>
</protein>
<proteinExistence type="predicted"/>
<evidence type="ECO:0000313" key="7">
    <source>
        <dbReference type="RefSeq" id="XP_033771092.1"/>
    </source>
</evidence>
<organism evidence="3 4">
    <name type="scientific">Geotrypetes seraphini</name>
    <name type="common">Gaboon caecilian</name>
    <name type="synonym">Caecilia seraphini</name>
    <dbReference type="NCBI Taxonomy" id="260995"/>
    <lineage>
        <taxon>Eukaryota</taxon>
        <taxon>Metazoa</taxon>
        <taxon>Chordata</taxon>
        <taxon>Craniata</taxon>
        <taxon>Vertebrata</taxon>
        <taxon>Euteleostomi</taxon>
        <taxon>Amphibia</taxon>
        <taxon>Gymnophiona</taxon>
        <taxon>Geotrypetes</taxon>
    </lineage>
</organism>
<dbReference type="KEGG" id="gsh:117346008"/>
<keyword evidence="2 4" id="KW-0812">Transmembrane</keyword>
<accession>A0A6P8NKJ0</accession>
<keyword evidence="2" id="KW-1133">Transmembrane helix</keyword>
<dbReference type="OrthoDB" id="9901365at2759"/>
<name>A0A6P8NKJ0_GEOSA</name>
<dbReference type="AlphaFoldDB" id="A0A6P8NKJ0"/>
<evidence type="ECO:0000256" key="2">
    <source>
        <dbReference type="SAM" id="Phobius"/>
    </source>
</evidence>
<evidence type="ECO:0000313" key="5">
    <source>
        <dbReference type="RefSeq" id="XP_033771090.1"/>
    </source>
</evidence>
<keyword evidence="3" id="KW-1185">Reference proteome</keyword>
<dbReference type="RefSeq" id="XP_033771090.1">
    <property type="nucleotide sequence ID" value="XM_033915199.1"/>
</dbReference>
<dbReference type="PANTHER" id="PTHR37151">
    <property type="entry name" value="TRANSMEMBRANE PROTEIN 61"/>
    <property type="match status" value="1"/>
</dbReference>
<dbReference type="Proteomes" id="UP000515159">
    <property type="component" value="Chromosome 12"/>
</dbReference>
<feature type="region of interest" description="Disordered" evidence="1">
    <location>
        <begin position="154"/>
        <end position="211"/>
    </location>
</feature>
<evidence type="ECO:0000313" key="4">
    <source>
        <dbReference type="RefSeq" id="XP_033771089.1"/>
    </source>
</evidence>